<dbReference type="InterPro" id="IPR032539">
    <property type="entry name" value="DUF4950"/>
</dbReference>
<dbReference type="OrthoDB" id="2195318at2"/>
<reference evidence="3 4" key="1">
    <citation type="submission" date="2013-03" db="EMBL/GenBank/DDBJ databases">
        <title>The Genome Sequence of Enterococcus saccharolyticus ATCC_43076 (Illumina only assembly).</title>
        <authorList>
            <consortium name="The Broad Institute Genomics Platform"/>
            <consortium name="The Broad Institute Genome Sequencing Center for Infectious Disease"/>
            <person name="Earl A."/>
            <person name="Russ C."/>
            <person name="Gilmore M."/>
            <person name="Surin D."/>
            <person name="Walker B."/>
            <person name="Young S."/>
            <person name="Zeng Q."/>
            <person name="Gargeya S."/>
            <person name="Fitzgerald M."/>
            <person name="Haas B."/>
            <person name="Abouelleil A."/>
            <person name="Allen A.W."/>
            <person name="Alvarado L."/>
            <person name="Arachchi H.M."/>
            <person name="Berlin A.M."/>
            <person name="Chapman S.B."/>
            <person name="Gainer-Dewar J."/>
            <person name="Goldberg J."/>
            <person name="Griggs A."/>
            <person name="Gujja S."/>
            <person name="Hansen M."/>
            <person name="Howarth C."/>
            <person name="Imamovic A."/>
            <person name="Ireland A."/>
            <person name="Larimer J."/>
            <person name="McCowan C."/>
            <person name="Murphy C."/>
            <person name="Pearson M."/>
            <person name="Poon T.W."/>
            <person name="Priest M."/>
            <person name="Roberts A."/>
            <person name="Saif S."/>
            <person name="Shea T."/>
            <person name="Sisk P."/>
            <person name="Sykes S."/>
            <person name="Wortman J."/>
            <person name="Nusbaum C."/>
            <person name="Birren B."/>
        </authorList>
    </citation>
    <scope>NUCLEOTIDE SEQUENCE [LARGE SCALE GENOMIC DNA]</scope>
    <source>
        <strain evidence="3 4">ATCC 43076</strain>
    </source>
</reference>
<dbReference type="PROSITE" id="PS51257">
    <property type="entry name" value="PROKAR_LIPOPROTEIN"/>
    <property type="match status" value="1"/>
</dbReference>
<dbReference type="Proteomes" id="UP000014136">
    <property type="component" value="Unassembled WGS sequence"/>
</dbReference>
<keyword evidence="1" id="KW-0732">Signal</keyword>
<evidence type="ECO:0000313" key="4">
    <source>
        <dbReference type="Proteomes" id="UP000014136"/>
    </source>
</evidence>
<organism evidence="3 4">
    <name type="scientific">Enterococcus saccharolyticus subsp. saccharolyticus ATCC 43076</name>
    <dbReference type="NCBI Taxonomy" id="1139996"/>
    <lineage>
        <taxon>Bacteria</taxon>
        <taxon>Bacillati</taxon>
        <taxon>Bacillota</taxon>
        <taxon>Bacilli</taxon>
        <taxon>Lactobacillales</taxon>
        <taxon>Enterococcaceae</taxon>
        <taxon>Enterococcus</taxon>
    </lineage>
</organism>
<evidence type="ECO:0000313" key="3">
    <source>
        <dbReference type="EMBL" id="EOT29691.1"/>
    </source>
</evidence>
<feature type="signal peptide" evidence="1">
    <location>
        <begin position="1"/>
        <end position="19"/>
    </location>
</feature>
<dbReference type="EMBL" id="AHYT01000003">
    <property type="protein sequence ID" value="EOT29691.1"/>
    <property type="molecule type" value="Genomic_DNA"/>
</dbReference>
<dbReference type="PATRIC" id="fig|1139996.3.peg.990"/>
<comment type="caution">
    <text evidence="3">The sequence shown here is derived from an EMBL/GenBank/DDBJ whole genome shotgun (WGS) entry which is preliminary data.</text>
</comment>
<feature type="domain" description="DUF4950" evidence="2">
    <location>
        <begin position="39"/>
        <end position="175"/>
    </location>
</feature>
<protein>
    <recommendedName>
        <fullName evidence="2">DUF4950 domain-containing protein</fullName>
    </recommendedName>
</protein>
<dbReference type="STRING" id="41997.RV16_GL002230"/>
<sequence>MKKIFISSLLITFATVFLVGCDKNETVNNSATNSAISVSDHSSEESTTTESITATTMNLENKTIETTIQKSTVQSTVASSTIEPTLADFVGGWGLPQTDILFFIANDGSFATATAGPNDTPPSYPNYSFRFNTDGKPVMTMTSDTGTTDFILEPDGTLTIDGNTYIYLGNYTREGFTAAKIAEYQAAEQEHAATADSTSFNEVPMDSFGAIESAKSYLAGGGNTTQFDNYTFTDTNGLMTDESGRSYYSIMIRQNGGNGMKSMAIGIINVYTDNGECVWQ</sequence>
<gene>
    <name evidence="3" type="ORF">OMQ_01003</name>
</gene>
<dbReference type="AlphaFoldDB" id="S0NXJ1"/>
<keyword evidence="4" id="KW-1185">Reference proteome</keyword>
<dbReference type="eggNOG" id="COG1388">
    <property type="taxonomic scope" value="Bacteria"/>
</dbReference>
<dbReference type="Pfam" id="PF16308">
    <property type="entry name" value="DUF4950"/>
    <property type="match status" value="1"/>
</dbReference>
<name>S0NXJ1_9ENTE</name>
<feature type="chain" id="PRO_5038651923" description="DUF4950 domain-containing protein" evidence="1">
    <location>
        <begin position="20"/>
        <end position="280"/>
    </location>
</feature>
<proteinExistence type="predicted"/>
<dbReference type="HOGENOM" id="CLU_993029_0_0_9"/>
<evidence type="ECO:0000259" key="2">
    <source>
        <dbReference type="Pfam" id="PF16308"/>
    </source>
</evidence>
<accession>S0NXJ1</accession>
<dbReference type="RefSeq" id="WP_016174802.1">
    <property type="nucleotide sequence ID" value="NZ_KE136389.1"/>
</dbReference>
<evidence type="ECO:0000256" key="1">
    <source>
        <dbReference type="SAM" id="SignalP"/>
    </source>
</evidence>